<gene>
    <name evidence="1" type="ORF">Q609_ECAC00775G0001</name>
</gene>
<evidence type="ECO:0000313" key="2">
    <source>
        <dbReference type="Proteomes" id="UP000018853"/>
    </source>
</evidence>
<comment type="caution">
    <text evidence="1">The sequence shown here is derived from an EMBL/GenBank/DDBJ whole genome shotgun (WGS) entry which is preliminary data.</text>
</comment>
<sequence>IIITYKKIADVIHLFKFVMHVKKLVDQTRYLYKGTYEVRSFLKRGSTNERE</sequence>
<proteinExistence type="predicted"/>
<feature type="non-terminal residue" evidence="1">
    <location>
        <position position="1"/>
    </location>
</feature>
<protein>
    <submittedName>
        <fullName evidence="1">Uncharacterized protein</fullName>
    </submittedName>
</protein>
<accession>W1XAA6</accession>
<dbReference type="EMBL" id="AZLZ01000775">
    <property type="protein sequence ID" value="ETJ26405.1"/>
    <property type="molecule type" value="Genomic_DNA"/>
</dbReference>
<name>W1XAA6_ECOLX</name>
<evidence type="ECO:0000313" key="1">
    <source>
        <dbReference type="EMBL" id="ETJ26405.1"/>
    </source>
</evidence>
<dbReference type="AlphaFoldDB" id="W1XAA6"/>
<dbReference type="Proteomes" id="UP000018853">
    <property type="component" value="Unassembled WGS sequence"/>
</dbReference>
<organism evidence="1 2">
    <name type="scientific">Escherichia coli DORA_A_5_14_21</name>
    <dbReference type="NCBI Taxonomy" id="1403943"/>
    <lineage>
        <taxon>Bacteria</taxon>
        <taxon>Pseudomonadati</taxon>
        <taxon>Pseudomonadota</taxon>
        <taxon>Gammaproteobacteria</taxon>
        <taxon>Enterobacterales</taxon>
        <taxon>Enterobacteriaceae</taxon>
        <taxon>Escherichia</taxon>
    </lineage>
</organism>
<reference evidence="1 2" key="1">
    <citation type="submission" date="2013-12" db="EMBL/GenBank/DDBJ databases">
        <title>A Varibaculum cambriense genome reconstructed from a premature infant gut community with otherwise low bacterial novelty that shifts toward anaerobic metabolism during the third week of life.</title>
        <authorList>
            <person name="Brown C.T."/>
            <person name="Sharon I."/>
            <person name="Thomas B.C."/>
            <person name="Castelle C.J."/>
            <person name="Morowitz M.J."/>
            <person name="Banfield J.F."/>
        </authorList>
    </citation>
    <scope>NUCLEOTIDE SEQUENCE [LARGE SCALE GENOMIC DNA]</scope>
    <source>
        <strain evidence="2">DORA_A_5_14_21</strain>
    </source>
</reference>